<keyword evidence="2" id="KW-1185">Reference proteome</keyword>
<protein>
    <recommendedName>
        <fullName evidence="3">Immunity protein Imm1</fullName>
    </recommendedName>
</protein>
<name>A0A1N7LC56_9BACL</name>
<proteinExistence type="predicted"/>
<dbReference type="AlphaFoldDB" id="A0A1N7LC56"/>
<evidence type="ECO:0000313" key="2">
    <source>
        <dbReference type="Proteomes" id="UP000186795"/>
    </source>
</evidence>
<reference evidence="2" key="1">
    <citation type="submission" date="2017-01" db="EMBL/GenBank/DDBJ databases">
        <authorList>
            <person name="Varghese N."/>
            <person name="Submissions S."/>
        </authorList>
    </citation>
    <scope>NUCLEOTIDE SEQUENCE [LARGE SCALE GENOMIC DNA]</scope>
    <source>
        <strain evidence="2">DSM 45196</strain>
    </source>
</reference>
<evidence type="ECO:0008006" key="3">
    <source>
        <dbReference type="Google" id="ProtNLM"/>
    </source>
</evidence>
<dbReference type="RefSeq" id="WP_009711730.1">
    <property type="nucleotide sequence ID" value="NZ_CP048103.1"/>
</dbReference>
<dbReference type="Proteomes" id="UP000186795">
    <property type="component" value="Unassembled WGS sequence"/>
</dbReference>
<gene>
    <name evidence="1" type="ORF">SAMN05421790_10484</name>
</gene>
<accession>A0A1N7LC56</accession>
<sequence length="149" mass="17389">MSQWVLTPEHLSPIEDPDWKVIEEYLTQLDGEKRSVVTLKRKAKGELIVGGGNLIENEALYHVGYSYIVDDELEREEEEEGIEPVYDGDRIFHLIDPSKSDNKEYLIKISQLSNLPENMCVDKQIMLDAVKYFYKYEKLHPKLNWIEAS</sequence>
<dbReference type="EMBL" id="FTOD01000004">
    <property type="protein sequence ID" value="SIS71416.1"/>
    <property type="molecule type" value="Genomic_DNA"/>
</dbReference>
<dbReference type="OrthoDB" id="2988984at2"/>
<evidence type="ECO:0000313" key="1">
    <source>
        <dbReference type="EMBL" id="SIS71416.1"/>
    </source>
</evidence>
<organism evidence="1 2">
    <name type="scientific">Kroppenstedtia eburnea</name>
    <dbReference type="NCBI Taxonomy" id="714067"/>
    <lineage>
        <taxon>Bacteria</taxon>
        <taxon>Bacillati</taxon>
        <taxon>Bacillota</taxon>
        <taxon>Bacilli</taxon>
        <taxon>Bacillales</taxon>
        <taxon>Thermoactinomycetaceae</taxon>
        <taxon>Kroppenstedtia</taxon>
    </lineage>
</organism>